<proteinExistence type="predicted"/>
<organism evidence="1 2">
    <name type="scientific">Lucilia cuprina</name>
    <name type="common">Green bottle fly</name>
    <name type="synonym">Australian sheep blowfly</name>
    <dbReference type="NCBI Taxonomy" id="7375"/>
    <lineage>
        <taxon>Eukaryota</taxon>
        <taxon>Metazoa</taxon>
        <taxon>Ecdysozoa</taxon>
        <taxon>Arthropoda</taxon>
        <taxon>Hexapoda</taxon>
        <taxon>Insecta</taxon>
        <taxon>Pterygota</taxon>
        <taxon>Neoptera</taxon>
        <taxon>Endopterygota</taxon>
        <taxon>Diptera</taxon>
        <taxon>Brachycera</taxon>
        <taxon>Muscomorpha</taxon>
        <taxon>Oestroidea</taxon>
        <taxon>Calliphoridae</taxon>
        <taxon>Luciliinae</taxon>
        <taxon>Lucilia</taxon>
    </lineage>
</organism>
<sequence>MYEDNKNKDFFDSQNKKNLVSDNNYPSLRISLNKYCLKKTSIFFCSGVCTIFDIVLLVKKEKSERHNAAYGTPHVSDEDDRGNWMTTKSFWRPHLAHPKWLLKFKVPIETAYRLRMVCKLIKCVDEFSNEFLGKCITKIRDARLGIRLKLNPAEEIIMRPCARVGLGKMTSEAPKMLESLKLVEFGAV</sequence>
<protein>
    <submittedName>
        <fullName evidence="1">Uncharacterized protein</fullName>
    </submittedName>
</protein>
<evidence type="ECO:0000313" key="1">
    <source>
        <dbReference type="EMBL" id="KNC30427.1"/>
    </source>
</evidence>
<dbReference type="AlphaFoldDB" id="A0A0L0CE02"/>
<dbReference type="Proteomes" id="UP000037069">
    <property type="component" value="Unassembled WGS sequence"/>
</dbReference>
<keyword evidence="2" id="KW-1185">Reference proteome</keyword>
<accession>A0A0L0CE02</accession>
<comment type="caution">
    <text evidence="1">The sequence shown here is derived from an EMBL/GenBank/DDBJ whole genome shotgun (WGS) entry which is preliminary data.</text>
</comment>
<dbReference type="OrthoDB" id="8065156at2759"/>
<evidence type="ECO:0000313" key="2">
    <source>
        <dbReference type="Proteomes" id="UP000037069"/>
    </source>
</evidence>
<dbReference type="EMBL" id="JRES01000523">
    <property type="protein sequence ID" value="KNC30427.1"/>
    <property type="molecule type" value="Genomic_DNA"/>
</dbReference>
<gene>
    <name evidence="1" type="ORF">FF38_07468</name>
</gene>
<name>A0A0L0CE02_LUCCU</name>
<reference evidence="1 2" key="1">
    <citation type="journal article" date="2015" name="Nat. Commun.">
        <title>Lucilia cuprina genome unlocks parasitic fly biology to underpin future interventions.</title>
        <authorList>
            <person name="Anstead C.A."/>
            <person name="Korhonen P.K."/>
            <person name="Young N.D."/>
            <person name="Hall R.S."/>
            <person name="Jex A.R."/>
            <person name="Murali S.C."/>
            <person name="Hughes D.S."/>
            <person name="Lee S.F."/>
            <person name="Perry T."/>
            <person name="Stroehlein A.J."/>
            <person name="Ansell B.R."/>
            <person name="Breugelmans B."/>
            <person name="Hofmann A."/>
            <person name="Qu J."/>
            <person name="Dugan S."/>
            <person name="Lee S.L."/>
            <person name="Chao H."/>
            <person name="Dinh H."/>
            <person name="Han Y."/>
            <person name="Doddapaneni H.V."/>
            <person name="Worley K.C."/>
            <person name="Muzny D.M."/>
            <person name="Ioannidis P."/>
            <person name="Waterhouse R.M."/>
            <person name="Zdobnov E.M."/>
            <person name="James P.J."/>
            <person name="Bagnall N.H."/>
            <person name="Kotze A.C."/>
            <person name="Gibbs R.A."/>
            <person name="Richards S."/>
            <person name="Batterham P."/>
            <person name="Gasser R.B."/>
        </authorList>
    </citation>
    <scope>NUCLEOTIDE SEQUENCE [LARGE SCALE GENOMIC DNA]</scope>
    <source>
        <strain evidence="1 2">LS</strain>
        <tissue evidence="1">Full body</tissue>
    </source>
</reference>